<feature type="transmembrane region" description="Helical" evidence="4">
    <location>
        <begin position="98"/>
        <end position="117"/>
    </location>
</feature>
<dbReference type="SUPFAM" id="SSF55073">
    <property type="entry name" value="Nucleotide cyclase"/>
    <property type="match status" value="1"/>
</dbReference>
<dbReference type="InterPro" id="IPR050469">
    <property type="entry name" value="Diguanylate_Cyclase"/>
</dbReference>
<dbReference type="InterPro" id="IPR043128">
    <property type="entry name" value="Rev_trsase/Diguanyl_cyclase"/>
</dbReference>
<dbReference type="SMART" id="SM00267">
    <property type="entry name" value="GGDEF"/>
    <property type="match status" value="1"/>
</dbReference>
<dbReference type="CDD" id="cd01949">
    <property type="entry name" value="GGDEF"/>
    <property type="match status" value="1"/>
</dbReference>
<evidence type="ECO:0000256" key="2">
    <source>
        <dbReference type="ARBA" id="ARBA00034247"/>
    </source>
</evidence>
<gene>
    <name evidence="6" type="ORF">SAMN05192530_104153</name>
</gene>
<dbReference type="EMBL" id="FNIT01000004">
    <property type="protein sequence ID" value="SDO19825.1"/>
    <property type="molecule type" value="Genomic_DNA"/>
</dbReference>
<reference evidence="6 7" key="1">
    <citation type="submission" date="2016-10" db="EMBL/GenBank/DDBJ databases">
        <authorList>
            <person name="de Groot N.N."/>
        </authorList>
    </citation>
    <scope>NUCLEOTIDE SEQUENCE [LARGE SCALE GENOMIC DNA]</scope>
    <source>
        <strain evidence="7">L7-484,KACC 16230,DSM 25025</strain>
    </source>
</reference>
<accession>A0A1H0HKX8</accession>
<feature type="transmembrane region" description="Helical" evidence="4">
    <location>
        <begin position="156"/>
        <end position="178"/>
    </location>
</feature>
<organism evidence="6 7">
    <name type="scientific">Aureimonas jatrophae</name>
    <dbReference type="NCBI Taxonomy" id="1166073"/>
    <lineage>
        <taxon>Bacteria</taxon>
        <taxon>Pseudomonadati</taxon>
        <taxon>Pseudomonadota</taxon>
        <taxon>Alphaproteobacteria</taxon>
        <taxon>Hyphomicrobiales</taxon>
        <taxon>Aurantimonadaceae</taxon>
        <taxon>Aureimonas</taxon>
    </lineage>
</organism>
<name>A0A1H0HKX8_9HYPH</name>
<evidence type="ECO:0000259" key="5">
    <source>
        <dbReference type="PROSITE" id="PS50887"/>
    </source>
</evidence>
<feature type="domain" description="GGDEF" evidence="5">
    <location>
        <begin position="242"/>
        <end position="376"/>
    </location>
</feature>
<feature type="region of interest" description="Disordered" evidence="3">
    <location>
        <begin position="375"/>
        <end position="400"/>
    </location>
</feature>
<feature type="transmembrane region" description="Helical" evidence="4">
    <location>
        <begin position="123"/>
        <end position="144"/>
    </location>
</feature>
<dbReference type="GO" id="GO:0005886">
    <property type="term" value="C:plasma membrane"/>
    <property type="evidence" value="ECO:0007669"/>
    <property type="project" value="TreeGrafter"/>
</dbReference>
<dbReference type="Proteomes" id="UP000198793">
    <property type="component" value="Unassembled WGS sequence"/>
</dbReference>
<proteinExistence type="predicted"/>
<evidence type="ECO:0000256" key="1">
    <source>
        <dbReference type="ARBA" id="ARBA00012528"/>
    </source>
</evidence>
<feature type="transmembrane region" description="Helical" evidence="4">
    <location>
        <begin position="36"/>
        <end position="57"/>
    </location>
</feature>
<sequence length="400" mass="41678">MTLLDLGTVLLLHKTSLLAGAGVLLLVWLRAERPSGVAVIATAFLMLAAGALLAGLGESGTIPPVVWRDTSPGLGVAAYTLLFLGMRRLDRRVGAWRWLLLIAAAILLVGLLTPVFADNTIRATVFHLGATLALLAAGFGLLANRRSEPLPSRGPLAATAIVCAAIYGAQVPLLLSGLATPGSLALGFAATMMLNFAIAALLASLVRERLEERHRRQSVTDALTGLPNRHGFLGSVPADLAPGAAIAVLDLDHFKQVNDRHGHAGGDHVLAVFAAIALRCLGRGEILARIGGEEFVLYVPAGGASRAETRVRDIRQAMHDTPVDWRGETIRVTASVGLAFAGAGAASRRDAVLALADVALYRAKADGRDRLVISTPDETAPPAGPDAGDLWPARNAAVPA</sequence>
<dbReference type="STRING" id="1166073.SAMN05192530_104153"/>
<dbReference type="InterPro" id="IPR000160">
    <property type="entry name" value="GGDEF_dom"/>
</dbReference>
<protein>
    <recommendedName>
        <fullName evidence="1">diguanylate cyclase</fullName>
        <ecNumber evidence="1">2.7.7.65</ecNumber>
    </recommendedName>
</protein>
<dbReference type="GO" id="GO:1902201">
    <property type="term" value="P:negative regulation of bacterial-type flagellum-dependent cell motility"/>
    <property type="evidence" value="ECO:0007669"/>
    <property type="project" value="TreeGrafter"/>
</dbReference>
<dbReference type="PANTHER" id="PTHR45138:SF9">
    <property type="entry name" value="DIGUANYLATE CYCLASE DGCM-RELATED"/>
    <property type="match status" value="1"/>
</dbReference>
<dbReference type="GO" id="GO:0052621">
    <property type="term" value="F:diguanylate cyclase activity"/>
    <property type="evidence" value="ECO:0007669"/>
    <property type="project" value="UniProtKB-EC"/>
</dbReference>
<comment type="catalytic activity">
    <reaction evidence="2">
        <text>2 GTP = 3',3'-c-di-GMP + 2 diphosphate</text>
        <dbReference type="Rhea" id="RHEA:24898"/>
        <dbReference type="ChEBI" id="CHEBI:33019"/>
        <dbReference type="ChEBI" id="CHEBI:37565"/>
        <dbReference type="ChEBI" id="CHEBI:58805"/>
        <dbReference type="EC" id="2.7.7.65"/>
    </reaction>
</comment>
<dbReference type="EC" id="2.7.7.65" evidence="1"/>
<evidence type="ECO:0000256" key="4">
    <source>
        <dbReference type="SAM" id="Phobius"/>
    </source>
</evidence>
<dbReference type="PROSITE" id="PS50887">
    <property type="entry name" value="GGDEF"/>
    <property type="match status" value="1"/>
</dbReference>
<dbReference type="Pfam" id="PF00990">
    <property type="entry name" value="GGDEF"/>
    <property type="match status" value="1"/>
</dbReference>
<keyword evidence="4" id="KW-0472">Membrane</keyword>
<dbReference type="Gene3D" id="3.30.70.270">
    <property type="match status" value="1"/>
</dbReference>
<dbReference type="GO" id="GO:0043709">
    <property type="term" value="P:cell adhesion involved in single-species biofilm formation"/>
    <property type="evidence" value="ECO:0007669"/>
    <property type="project" value="TreeGrafter"/>
</dbReference>
<feature type="transmembrane region" description="Helical" evidence="4">
    <location>
        <begin position="69"/>
        <end position="86"/>
    </location>
</feature>
<keyword evidence="4" id="KW-1133">Transmembrane helix</keyword>
<feature type="transmembrane region" description="Helical" evidence="4">
    <location>
        <begin position="184"/>
        <end position="206"/>
    </location>
</feature>
<evidence type="ECO:0000313" key="7">
    <source>
        <dbReference type="Proteomes" id="UP000198793"/>
    </source>
</evidence>
<evidence type="ECO:0000256" key="3">
    <source>
        <dbReference type="SAM" id="MobiDB-lite"/>
    </source>
</evidence>
<dbReference type="AlphaFoldDB" id="A0A1H0HKX8"/>
<dbReference type="PANTHER" id="PTHR45138">
    <property type="entry name" value="REGULATORY COMPONENTS OF SENSORY TRANSDUCTION SYSTEM"/>
    <property type="match status" value="1"/>
</dbReference>
<feature type="transmembrane region" description="Helical" evidence="4">
    <location>
        <begin position="6"/>
        <end position="29"/>
    </location>
</feature>
<keyword evidence="4" id="KW-0812">Transmembrane</keyword>
<keyword evidence="7" id="KW-1185">Reference proteome</keyword>
<dbReference type="InterPro" id="IPR029787">
    <property type="entry name" value="Nucleotide_cyclase"/>
</dbReference>
<dbReference type="RefSeq" id="WP_170842559.1">
    <property type="nucleotide sequence ID" value="NZ_FNIT01000004.1"/>
</dbReference>
<dbReference type="NCBIfam" id="TIGR00254">
    <property type="entry name" value="GGDEF"/>
    <property type="match status" value="1"/>
</dbReference>
<evidence type="ECO:0000313" key="6">
    <source>
        <dbReference type="EMBL" id="SDO19825.1"/>
    </source>
</evidence>